<keyword evidence="1" id="KW-0677">Repeat</keyword>
<accession>A0ABD2VUU8</accession>
<organism evidence="4 5">
    <name type="scientific">Trichogramma kaykai</name>
    <dbReference type="NCBI Taxonomy" id="54128"/>
    <lineage>
        <taxon>Eukaryota</taxon>
        <taxon>Metazoa</taxon>
        <taxon>Ecdysozoa</taxon>
        <taxon>Arthropoda</taxon>
        <taxon>Hexapoda</taxon>
        <taxon>Insecta</taxon>
        <taxon>Pterygota</taxon>
        <taxon>Neoptera</taxon>
        <taxon>Endopterygota</taxon>
        <taxon>Hymenoptera</taxon>
        <taxon>Apocrita</taxon>
        <taxon>Proctotrupomorpha</taxon>
        <taxon>Chalcidoidea</taxon>
        <taxon>Trichogrammatidae</taxon>
        <taxon>Trichogramma</taxon>
    </lineage>
</organism>
<dbReference type="PROSITE" id="PS50297">
    <property type="entry name" value="ANK_REP_REGION"/>
    <property type="match status" value="3"/>
</dbReference>
<dbReference type="PROSITE" id="PS50088">
    <property type="entry name" value="ANK_REPEAT"/>
    <property type="match status" value="3"/>
</dbReference>
<dbReference type="Proteomes" id="UP001627154">
    <property type="component" value="Unassembled WGS sequence"/>
</dbReference>
<dbReference type="Gene3D" id="1.25.40.20">
    <property type="entry name" value="Ankyrin repeat-containing domain"/>
    <property type="match status" value="1"/>
</dbReference>
<comment type="caution">
    <text evidence="4">The sequence shown here is derived from an EMBL/GenBank/DDBJ whole genome shotgun (WGS) entry which is preliminary data.</text>
</comment>
<evidence type="ECO:0000256" key="2">
    <source>
        <dbReference type="ARBA" id="ARBA00023043"/>
    </source>
</evidence>
<gene>
    <name evidence="4" type="ORF">TKK_019811</name>
</gene>
<evidence type="ECO:0000256" key="1">
    <source>
        <dbReference type="ARBA" id="ARBA00022737"/>
    </source>
</evidence>
<keyword evidence="2 3" id="KW-0040">ANK repeat</keyword>
<feature type="repeat" description="ANK" evidence="3">
    <location>
        <begin position="168"/>
        <end position="200"/>
    </location>
</feature>
<dbReference type="PANTHER" id="PTHR24123">
    <property type="entry name" value="ANKYRIN REPEAT-CONTAINING"/>
    <property type="match status" value="1"/>
</dbReference>
<dbReference type="Pfam" id="PF12796">
    <property type="entry name" value="Ank_2"/>
    <property type="match status" value="1"/>
</dbReference>
<protein>
    <submittedName>
        <fullName evidence="4">Uncharacterized protein</fullName>
    </submittedName>
</protein>
<keyword evidence="5" id="KW-1185">Reference proteome</keyword>
<dbReference type="SUPFAM" id="SSF48403">
    <property type="entry name" value="Ankyrin repeat"/>
    <property type="match status" value="1"/>
</dbReference>
<dbReference type="EMBL" id="JBJJXI010000173">
    <property type="protein sequence ID" value="KAL3384413.1"/>
    <property type="molecule type" value="Genomic_DNA"/>
</dbReference>
<evidence type="ECO:0000256" key="3">
    <source>
        <dbReference type="PROSITE-ProRule" id="PRU00023"/>
    </source>
</evidence>
<dbReference type="InterPro" id="IPR036770">
    <property type="entry name" value="Ankyrin_rpt-contain_sf"/>
</dbReference>
<dbReference type="InterPro" id="IPR002110">
    <property type="entry name" value="Ankyrin_rpt"/>
</dbReference>
<dbReference type="InterPro" id="IPR051165">
    <property type="entry name" value="Multifunctional_ANK_Repeat"/>
</dbReference>
<dbReference type="PANTHER" id="PTHR24123:SF33">
    <property type="entry name" value="PROTEIN HOS4"/>
    <property type="match status" value="1"/>
</dbReference>
<evidence type="ECO:0000313" key="5">
    <source>
        <dbReference type="Proteomes" id="UP001627154"/>
    </source>
</evidence>
<proteinExistence type="predicted"/>
<evidence type="ECO:0000313" key="4">
    <source>
        <dbReference type="EMBL" id="KAL3384413.1"/>
    </source>
</evidence>
<sequence>MAESDQKLIEKLKSMRLDVNWEVEDERFEFIRQFESLIEHRVLPHPNLRDIFSPVEIERIIKESINYTCGPVIGFVINSGYTDEPVVDEDGKLSPHRTTALHHVAEHWPFRKNQAIREIFRIYNRCDVNYIDEFGLSHFHLACKYGCKEVAEKFLRVGQDPNCLVEKTGDSALHLALVESDKQMTELLLRNGADPNLSNAKDETPLHVICKSYFDDSVAKLFFEINEDLDKSVRVDARDKQGNTPLHSLLLGCGNKKTMELLLRRGADPNLANAEGQTPLHVLCQMYQELDGELAKFFFEVNREIGQTVQIDLRDKLGRTPLQLAVASFLPRVVDVLLDWGADPSSFVFPTESHLDESFENWPLNEFLNRKLRLASGLLAALECLEKRGYQLDRRDALAVMGIFAKYEFFQTSTDLNEWFRVDREFAEEARRQMIIPSLSLYELVHLRPEEEDKLLAYTDYFDFTRSPVMWKLFQGPKKDYTLHLVEIMSRGFFRRWALDPFRELIHNRLPIECCDMVIENLKNKDLYNICLAAI</sequence>
<reference evidence="4 5" key="1">
    <citation type="journal article" date="2024" name="bioRxiv">
        <title>A reference genome for Trichogramma kaykai: A tiny desert-dwelling parasitoid wasp with competing sex-ratio distorters.</title>
        <authorList>
            <person name="Culotta J."/>
            <person name="Lindsey A.R."/>
        </authorList>
    </citation>
    <scope>NUCLEOTIDE SEQUENCE [LARGE SCALE GENOMIC DNA]</scope>
    <source>
        <strain evidence="4 5">KSX58</strain>
    </source>
</reference>
<dbReference type="AlphaFoldDB" id="A0ABD2VUU8"/>
<feature type="repeat" description="ANK" evidence="3">
    <location>
        <begin position="241"/>
        <end position="274"/>
    </location>
</feature>
<name>A0ABD2VUU8_9HYME</name>
<feature type="repeat" description="ANK" evidence="3">
    <location>
        <begin position="317"/>
        <end position="343"/>
    </location>
</feature>
<dbReference type="SMART" id="SM00248">
    <property type="entry name" value="ANK"/>
    <property type="match status" value="7"/>
</dbReference>